<dbReference type="AlphaFoldDB" id="A0ABD1SXX7"/>
<proteinExistence type="predicted"/>
<keyword evidence="3" id="KW-1185">Reference proteome</keyword>
<dbReference type="Proteomes" id="UP001604336">
    <property type="component" value="Unassembled WGS sequence"/>
</dbReference>
<accession>A0ABD1SXX7</accession>
<name>A0ABD1SXX7_9LAMI</name>
<gene>
    <name evidence="2" type="ORF">Adt_20889</name>
</gene>
<protein>
    <submittedName>
        <fullName evidence="2">Uncharacterized protein</fullName>
    </submittedName>
</protein>
<organism evidence="2 3">
    <name type="scientific">Abeliophyllum distichum</name>
    <dbReference type="NCBI Taxonomy" id="126358"/>
    <lineage>
        <taxon>Eukaryota</taxon>
        <taxon>Viridiplantae</taxon>
        <taxon>Streptophyta</taxon>
        <taxon>Embryophyta</taxon>
        <taxon>Tracheophyta</taxon>
        <taxon>Spermatophyta</taxon>
        <taxon>Magnoliopsida</taxon>
        <taxon>eudicotyledons</taxon>
        <taxon>Gunneridae</taxon>
        <taxon>Pentapetalae</taxon>
        <taxon>asterids</taxon>
        <taxon>lamiids</taxon>
        <taxon>Lamiales</taxon>
        <taxon>Oleaceae</taxon>
        <taxon>Forsythieae</taxon>
        <taxon>Abeliophyllum</taxon>
    </lineage>
</organism>
<feature type="region of interest" description="Disordered" evidence="1">
    <location>
        <begin position="196"/>
        <end position="220"/>
    </location>
</feature>
<dbReference type="EMBL" id="JBFOLK010000006">
    <property type="protein sequence ID" value="KAL2505268.1"/>
    <property type="molecule type" value="Genomic_DNA"/>
</dbReference>
<evidence type="ECO:0000256" key="1">
    <source>
        <dbReference type="SAM" id="MobiDB-lite"/>
    </source>
</evidence>
<reference evidence="3" key="1">
    <citation type="submission" date="2024-07" db="EMBL/GenBank/DDBJ databases">
        <title>Two chromosome-level genome assemblies of Korean endemic species Abeliophyllum distichum and Forsythia ovata (Oleaceae).</title>
        <authorList>
            <person name="Jang H."/>
        </authorList>
    </citation>
    <scope>NUCLEOTIDE SEQUENCE [LARGE SCALE GENOMIC DNA]</scope>
</reference>
<sequence length="513" mass="58042">MFDCRELVRGRMDLNDFCWNPIHLPPQCGIRTNKDDRSTKISEFMTSIQPGFVSYRRGSSSYILEAYNPHRFGRQQGFRQKLPSSPKDINLVINPTILYCAWLSLTQVGSGCSFHIVGRTNNIQNQVDSVHEDWGNNEVFPRLNKIQMELLSSEDTDFGLEQPAPIPKHTKNNNAKEINPSRVASQRTFQKRALDIPDDGGPKRLKFTFPSTRNVPSSERVEKIPGTILVSEDCNSGDQASRGLEATLVPEDSSFEDQTTLSLVHRRKRSTRLKKSQAIESNYEVCAETSKMDLSIPDISLDDKNLDMSPQKRNAGFPKIPEELNFYTSPSPLLDQNNENLDIIDALDGIDGLNGSKDLPYNYPSHISGGILASKLADINDEGEVNSGTSVVSSQDSREQTRSTYSSLLKDVFQEAMTKYLKNSFTDVIKHGFSNLRTWWAKSNQRLQNLITESFQADPTPLTRRMEVFLKRVDAYLSKTKQILECPTLEERDQQLESLNNRIDVEMAIFSSL</sequence>
<comment type="caution">
    <text evidence="2">The sequence shown here is derived from an EMBL/GenBank/DDBJ whole genome shotgun (WGS) entry which is preliminary data.</text>
</comment>
<evidence type="ECO:0000313" key="3">
    <source>
        <dbReference type="Proteomes" id="UP001604336"/>
    </source>
</evidence>
<evidence type="ECO:0000313" key="2">
    <source>
        <dbReference type="EMBL" id="KAL2505268.1"/>
    </source>
</evidence>